<feature type="domain" description="HTH marR-type" evidence="1">
    <location>
        <begin position="20"/>
        <end position="121"/>
    </location>
</feature>
<name>A0A062UD75_9PROT</name>
<organism evidence="2 3">
    <name type="scientific">Hyphomonas beringensis</name>
    <dbReference type="NCBI Taxonomy" id="1280946"/>
    <lineage>
        <taxon>Bacteria</taxon>
        <taxon>Pseudomonadati</taxon>
        <taxon>Pseudomonadota</taxon>
        <taxon>Alphaproteobacteria</taxon>
        <taxon>Hyphomonadales</taxon>
        <taxon>Hyphomonadaceae</taxon>
        <taxon>Hyphomonas</taxon>
    </lineage>
</organism>
<dbReference type="PANTHER" id="PTHR33164:SF43">
    <property type="entry name" value="HTH-TYPE TRANSCRIPTIONAL REPRESSOR YETL"/>
    <property type="match status" value="1"/>
</dbReference>
<accession>A0A062UD75</accession>
<dbReference type="Proteomes" id="UP000027037">
    <property type="component" value="Unassembled WGS sequence"/>
</dbReference>
<protein>
    <submittedName>
        <fullName evidence="2">MarR family transcriptional regulator</fullName>
    </submittedName>
</protein>
<gene>
    <name evidence="2" type="ORF">HY29_03135</name>
</gene>
<dbReference type="GO" id="GO:0006950">
    <property type="term" value="P:response to stress"/>
    <property type="evidence" value="ECO:0007669"/>
    <property type="project" value="TreeGrafter"/>
</dbReference>
<dbReference type="OrthoDB" id="9812268at2"/>
<dbReference type="InterPro" id="IPR039422">
    <property type="entry name" value="MarR/SlyA-like"/>
</dbReference>
<proteinExistence type="predicted"/>
<dbReference type="PATRIC" id="fig|1280946.3.peg.2251"/>
<dbReference type="SMART" id="SM00347">
    <property type="entry name" value="HTH_MARR"/>
    <property type="match status" value="1"/>
</dbReference>
<evidence type="ECO:0000313" key="2">
    <source>
        <dbReference type="EMBL" id="KCZ54080.1"/>
    </source>
</evidence>
<evidence type="ECO:0000259" key="1">
    <source>
        <dbReference type="SMART" id="SM00347"/>
    </source>
</evidence>
<dbReference type="Gene3D" id="1.10.10.10">
    <property type="entry name" value="Winged helix-like DNA-binding domain superfamily/Winged helix DNA-binding domain"/>
    <property type="match status" value="1"/>
</dbReference>
<dbReference type="InterPro" id="IPR000835">
    <property type="entry name" value="HTH_MarR-typ"/>
</dbReference>
<dbReference type="SUPFAM" id="SSF46785">
    <property type="entry name" value="Winged helix' DNA-binding domain"/>
    <property type="match status" value="1"/>
</dbReference>
<dbReference type="Pfam" id="PF01047">
    <property type="entry name" value="MarR"/>
    <property type="match status" value="1"/>
</dbReference>
<sequence>MGMSEREGLELWRRAVTASVRSDAPDLTARQQAILMTIALTPGPHTVRGLAEHLNIAKPAVTRALDALSRLDFIRRIKDDSDLRNIFIERTPAGMSYLRTFSGLVLAAASGKDDSELAPKKAGGNSTAAA</sequence>
<dbReference type="InterPro" id="IPR036388">
    <property type="entry name" value="WH-like_DNA-bd_sf"/>
</dbReference>
<dbReference type="STRING" id="1280946.HY29_03135"/>
<dbReference type="PANTHER" id="PTHR33164">
    <property type="entry name" value="TRANSCRIPTIONAL REGULATOR, MARR FAMILY"/>
    <property type="match status" value="1"/>
</dbReference>
<dbReference type="eggNOG" id="COG1846">
    <property type="taxonomic scope" value="Bacteria"/>
</dbReference>
<reference evidence="2 3" key="1">
    <citation type="journal article" date="2014" name="Antonie Van Leeuwenhoek">
        <title>Hyphomonas beringensis sp. nov. and Hyphomonas chukchiensis sp. nov., isolated from surface seawater of the Bering Sea and Chukchi Sea.</title>
        <authorList>
            <person name="Li C."/>
            <person name="Lai Q."/>
            <person name="Li G."/>
            <person name="Dong C."/>
            <person name="Wang J."/>
            <person name="Liao Y."/>
            <person name="Shao Z."/>
        </authorList>
    </citation>
    <scope>NUCLEOTIDE SEQUENCE [LARGE SCALE GENOMIC DNA]</scope>
    <source>
        <strain evidence="2 3">25B14_1</strain>
    </source>
</reference>
<keyword evidence="3" id="KW-1185">Reference proteome</keyword>
<dbReference type="AlphaFoldDB" id="A0A062UD75"/>
<evidence type="ECO:0000313" key="3">
    <source>
        <dbReference type="Proteomes" id="UP000027037"/>
    </source>
</evidence>
<dbReference type="InterPro" id="IPR036390">
    <property type="entry name" value="WH_DNA-bd_sf"/>
</dbReference>
<dbReference type="EMBL" id="AWFF01000043">
    <property type="protein sequence ID" value="KCZ54080.1"/>
    <property type="molecule type" value="Genomic_DNA"/>
</dbReference>
<dbReference type="GO" id="GO:0003700">
    <property type="term" value="F:DNA-binding transcription factor activity"/>
    <property type="evidence" value="ECO:0007669"/>
    <property type="project" value="InterPro"/>
</dbReference>
<comment type="caution">
    <text evidence="2">The sequence shown here is derived from an EMBL/GenBank/DDBJ whole genome shotgun (WGS) entry which is preliminary data.</text>
</comment>